<dbReference type="SUPFAM" id="SSF69917">
    <property type="entry name" value="OMPT-like"/>
    <property type="match status" value="1"/>
</dbReference>
<accession>A0A1Y6B9Q1</accession>
<dbReference type="Proteomes" id="UP000192917">
    <property type="component" value="Unassembled WGS sequence"/>
</dbReference>
<dbReference type="STRING" id="560819.SAMN05428998_102348"/>
<dbReference type="PRINTS" id="PR00482">
    <property type="entry name" value="OMPTIN"/>
</dbReference>
<keyword evidence="1" id="KW-0732">Signal</keyword>
<dbReference type="GO" id="GO:0004190">
    <property type="term" value="F:aspartic-type endopeptidase activity"/>
    <property type="evidence" value="ECO:0007669"/>
    <property type="project" value="InterPro"/>
</dbReference>
<evidence type="ECO:0000256" key="1">
    <source>
        <dbReference type="SAM" id="SignalP"/>
    </source>
</evidence>
<feature type="signal peptide" evidence="1">
    <location>
        <begin position="1"/>
        <end position="21"/>
    </location>
</feature>
<dbReference type="RefSeq" id="WP_085121415.1">
    <property type="nucleotide sequence ID" value="NZ_FWZX01000002.1"/>
</dbReference>
<keyword evidence="3" id="KW-1185">Reference proteome</keyword>
<name>A0A1Y6B9Q1_9PROT</name>
<organism evidence="2 3">
    <name type="scientific">Tistlia consotensis USBA 355</name>
    <dbReference type="NCBI Taxonomy" id="560819"/>
    <lineage>
        <taxon>Bacteria</taxon>
        <taxon>Pseudomonadati</taxon>
        <taxon>Pseudomonadota</taxon>
        <taxon>Alphaproteobacteria</taxon>
        <taxon>Rhodospirillales</taxon>
        <taxon>Rhodovibrionaceae</taxon>
        <taxon>Tistlia</taxon>
    </lineage>
</organism>
<dbReference type="GO" id="GO:0009279">
    <property type="term" value="C:cell outer membrane"/>
    <property type="evidence" value="ECO:0007669"/>
    <property type="project" value="InterPro"/>
</dbReference>
<feature type="chain" id="PRO_5013164816" evidence="1">
    <location>
        <begin position="22"/>
        <end position="311"/>
    </location>
</feature>
<dbReference type="Pfam" id="PF01278">
    <property type="entry name" value="Omptin"/>
    <property type="match status" value="1"/>
</dbReference>
<dbReference type="GO" id="GO:0006508">
    <property type="term" value="P:proteolysis"/>
    <property type="evidence" value="ECO:0007669"/>
    <property type="project" value="InterPro"/>
</dbReference>
<dbReference type="InterPro" id="IPR053724">
    <property type="entry name" value="OMP_A26_sf"/>
</dbReference>
<proteinExistence type="predicted"/>
<gene>
    <name evidence="2" type="ORF">SAMN05428998_102348</name>
</gene>
<dbReference type="InterPro" id="IPR020080">
    <property type="entry name" value="OM_adhesin/peptidase_omptin"/>
</dbReference>
<dbReference type="EMBL" id="FWZX01000002">
    <property type="protein sequence ID" value="SMF00415.1"/>
    <property type="molecule type" value="Genomic_DNA"/>
</dbReference>
<dbReference type="AlphaFoldDB" id="A0A1Y6B9Q1"/>
<dbReference type="Gene3D" id="2.40.128.90">
    <property type="entry name" value="OMPT-like"/>
    <property type="match status" value="1"/>
</dbReference>
<evidence type="ECO:0000313" key="2">
    <source>
        <dbReference type="EMBL" id="SMF00415.1"/>
    </source>
</evidence>
<reference evidence="2 3" key="1">
    <citation type="submission" date="2017-04" db="EMBL/GenBank/DDBJ databases">
        <authorList>
            <person name="Afonso C.L."/>
            <person name="Miller P.J."/>
            <person name="Scott M.A."/>
            <person name="Spackman E."/>
            <person name="Goraichik I."/>
            <person name="Dimitrov K.M."/>
            <person name="Suarez D.L."/>
            <person name="Swayne D.E."/>
        </authorList>
    </citation>
    <scope>NUCLEOTIDE SEQUENCE [LARGE SCALE GENOMIC DNA]</scope>
    <source>
        <strain evidence="2 3">USBA 355</strain>
    </source>
</reference>
<sequence>MARALLVALLVGGTVCSSAWASEPATGEAGSRFTLSGSIGVALLQADQYLFEDDGSYASHLIWKSDPVPVATFEAGWQGEGHWAVLGSLSVALDHTGYMEDYDWFDPGRDWTHRSQHPDTDLERYVALDLGARYDLLRRDEGTFGLRAGFRYTDVKWTAYGGNYVYSSDGGFRDLTGSFSPEKGITFHQMLPAFYLGPSGSARIGRATFSASLVGGLTFAGSATDDHWRRDLHFELDLGEAPYLGVQARLDYPLASAVSLFLNADYQRNFLMRGPYTAEDTTTGASEYIPGNPSGAAFQSLRLDAGLSLRF</sequence>
<evidence type="ECO:0000313" key="3">
    <source>
        <dbReference type="Proteomes" id="UP000192917"/>
    </source>
</evidence>
<dbReference type="InterPro" id="IPR000036">
    <property type="entry name" value="Peptidase_A26_omptin"/>
</dbReference>
<protein>
    <submittedName>
        <fullName evidence="2">Plasminogen activator</fullName>
    </submittedName>
</protein>